<keyword evidence="4" id="KW-0472">Membrane</keyword>
<protein>
    <recommendedName>
        <fullName evidence="5">Putative zinc-finger domain-containing protein</fullName>
    </recommendedName>
</protein>
<evidence type="ECO:0000256" key="1">
    <source>
        <dbReference type="ARBA" id="ARBA00004167"/>
    </source>
</evidence>
<evidence type="ECO:0000313" key="6">
    <source>
        <dbReference type="EMBL" id="MCE5973183.1"/>
    </source>
</evidence>
<dbReference type="InterPro" id="IPR041916">
    <property type="entry name" value="Anti_sigma_zinc_sf"/>
</dbReference>
<keyword evidence="7" id="KW-1185">Reference proteome</keyword>
<comment type="caution">
    <text evidence="6">The sequence shown here is derived from an EMBL/GenBank/DDBJ whole genome shotgun (WGS) entry which is preliminary data.</text>
</comment>
<gene>
    <name evidence="6" type="ORF">LZA78_06810</name>
</gene>
<evidence type="ECO:0000313" key="7">
    <source>
        <dbReference type="Proteomes" id="UP001521181"/>
    </source>
</evidence>
<dbReference type="PANTHER" id="PTHR37461">
    <property type="entry name" value="ANTI-SIGMA-K FACTOR RSKA"/>
    <property type="match status" value="1"/>
</dbReference>
<reference evidence="6 7" key="1">
    <citation type="submission" date="2021-12" db="EMBL/GenBank/DDBJ databases">
        <title>Sinirhodobacter sp. WL0062 is a bacterium isolated from seawater.</title>
        <authorList>
            <person name="Wang L."/>
            <person name="He W."/>
            <person name="Zhang D.-F."/>
        </authorList>
    </citation>
    <scope>NUCLEOTIDE SEQUENCE [LARGE SCALE GENOMIC DNA]</scope>
    <source>
        <strain evidence="6 7">WL0062</strain>
    </source>
</reference>
<evidence type="ECO:0000259" key="5">
    <source>
        <dbReference type="Pfam" id="PF13490"/>
    </source>
</evidence>
<feature type="domain" description="Putative zinc-finger" evidence="5">
    <location>
        <begin position="5"/>
        <end position="33"/>
    </location>
</feature>
<evidence type="ECO:0000256" key="2">
    <source>
        <dbReference type="ARBA" id="ARBA00022692"/>
    </source>
</evidence>
<name>A0ABS8YU13_9RHOB</name>
<evidence type="ECO:0000256" key="3">
    <source>
        <dbReference type="ARBA" id="ARBA00022989"/>
    </source>
</evidence>
<keyword evidence="3" id="KW-1133">Transmembrane helix</keyword>
<dbReference type="InterPro" id="IPR027383">
    <property type="entry name" value="Znf_put"/>
</dbReference>
<evidence type="ECO:0000256" key="4">
    <source>
        <dbReference type="ARBA" id="ARBA00023136"/>
    </source>
</evidence>
<dbReference type="PANTHER" id="PTHR37461:SF1">
    <property type="entry name" value="ANTI-SIGMA-K FACTOR RSKA"/>
    <property type="match status" value="1"/>
</dbReference>
<dbReference type="Proteomes" id="UP001521181">
    <property type="component" value="Unassembled WGS sequence"/>
</dbReference>
<dbReference type="EMBL" id="JAJUOS010000004">
    <property type="protein sequence ID" value="MCE5973183.1"/>
    <property type="molecule type" value="Genomic_DNA"/>
</dbReference>
<keyword evidence="2" id="KW-0812">Transmembrane</keyword>
<dbReference type="RefSeq" id="WP_233676187.1">
    <property type="nucleotide sequence ID" value="NZ_JAJUOS010000004.1"/>
</dbReference>
<proteinExistence type="predicted"/>
<comment type="subcellular location">
    <subcellularLocation>
        <location evidence="1">Membrane</location>
        <topology evidence="1">Single-pass membrane protein</topology>
    </subcellularLocation>
</comment>
<accession>A0ABS8YU13</accession>
<dbReference type="Gene3D" id="1.10.10.1320">
    <property type="entry name" value="Anti-sigma factor, zinc-finger domain"/>
    <property type="match status" value="1"/>
</dbReference>
<dbReference type="Pfam" id="PF13490">
    <property type="entry name" value="zf-HC2"/>
    <property type="match status" value="1"/>
</dbReference>
<dbReference type="InterPro" id="IPR051474">
    <property type="entry name" value="Anti-sigma-K/W_factor"/>
</dbReference>
<organism evidence="6 7">
    <name type="scientific">Rhodobacter flavimaris</name>
    <dbReference type="NCBI Taxonomy" id="2907145"/>
    <lineage>
        <taxon>Bacteria</taxon>
        <taxon>Pseudomonadati</taxon>
        <taxon>Pseudomonadota</taxon>
        <taxon>Alphaproteobacteria</taxon>
        <taxon>Rhodobacterales</taxon>
        <taxon>Rhodobacter group</taxon>
        <taxon>Rhodobacter</taxon>
    </lineage>
</organism>
<sequence length="185" mass="19741">MTDREDIEALLPFYANGTLSDPERAAVEAALAEDPALELELAALRAMRDTLQAEAPRSPGEFGLARLMRDVEREARPARPRSHFWQIAAAVALAAFLGQSLYLLSQRDAGYELAGEARDTISVAFAPAASEAEMRNLLQSLGLEIVGGPSALGLYDVAAPGRAVSAQDVEALRASHLVEAADRAE</sequence>